<organism evidence="1 2">
    <name type="scientific">Trichosporon asahii var. asahii (strain CBS 8904)</name>
    <name type="common">Yeast</name>
    <dbReference type="NCBI Taxonomy" id="1220162"/>
    <lineage>
        <taxon>Eukaryota</taxon>
        <taxon>Fungi</taxon>
        <taxon>Dikarya</taxon>
        <taxon>Basidiomycota</taxon>
        <taxon>Agaricomycotina</taxon>
        <taxon>Tremellomycetes</taxon>
        <taxon>Trichosporonales</taxon>
        <taxon>Trichosporonaceae</taxon>
        <taxon>Trichosporon</taxon>
    </lineage>
</organism>
<dbReference type="InParanoid" id="K1VQW8"/>
<dbReference type="Proteomes" id="UP000006757">
    <property type="component" value="Unassembled WGS sequence"/>
</dbReference>
<protein>
    <submittedName>
        <fullName evidence="1">Uncharacterized protein</fullName>
    </submittedName>
</protein>
<evidence type="ECO:0000313" key="2">
    <source>
        <dbReference type="Proteomes" id="UP000006757"/>
    </source>
</evidence>
<name>K1VQW8_TRIAC</name>
<evidence type="ECO:0000313" key="1">
    <source>
        <dbReference type="EMBL" id="EKD03016.1"/>
    </source>
</evidence>
<dbReference type="HOGENOM" id="CLU_1367098_0_0_1"/>
<proteinExistence type="predicted"/>
<accession>K1VQW8</accession>
<gene>
    <name evidence="1" type="ORF">A1Q2_02671</name>
</gene>
<keyword evidence="2" id="KW-1185">Reference proteome</keyword>
<reference evidence="1 2" key="1">
    <citation type="journal article" date="2012" name="Eukaryot. Cell">
        <title>Genome sequence of the Trichosporon asahii environmental strain CBS 8904.</title>
        <authorList>
            <person name="Yang R.Y."/>
            <person name="Li H.T."/>
            <person name="Zhu H."/>
            <person name="Zhou G.P."/>
            <person name="Wang M."/>
            <person name="Wang L."/>
        </authorList>
    </citation>
    <scope>NUCLEOTIDE SEQUENCE [LARGE SCALE GENOMIC DNA]</scope>
    <source>
        <strain evidence="1 2">CBS 8904</strain>
    </source>
</reference>
<sequence length="200" mass="22570">MVAALDFAFFPQICHEIIAQSDSKTHNKLRLLCSAVKLELDKYQCRDVHVSIYRTDRGIPPLCPRHDYEGPSPVPVPPSVRHLSATLYDTGPNPTGDTKLAHNCTTVWVKLELLESLEFLGVTEFMISLLTPRVQQFNLVYDEQDDAITYLKVLKEHERHPLLSVVVEPTKNTSQTAADVLQGWLSKLIQRDVTVKLHSG</sequence>
<comment type="caution">
    <text evidence="1">The sequence shown here is derived from an EMBL/GenBank/DDBJ whole genome shotgun (WGS) entry which is preliminary data.</text>
</comment>
<dbReference type="AlphaFoldDB" id="K1VQW8"/>
<dbReference type="EMBL" id="AMBO01000270">
    <property type="protein sequence ID" value="EKD03016.1"/>
    <property type="molecule type" value="Genomic_DNA"/>
</dbReference>